<dbReference type="Pfam" id="PF00583">
    <property type="entry name" value="Acetyltransf_1"/>
    <property type="match status" value="1"/>
</dbReference>
<dbReference type="Gene3D" id="3.40.630.30">
    <property type="match status" value="1"/>
</dbReference>
<dbReference type="PROSITE" id="PS51186">
    <property type="entry name" value="GNAT"/>
    <property type="match status" value="1"/>
</dbReference>
<evidence type="ECO:0000259" key="1">
    <source>
        <dbReference type="PROSITE" id="PS51186"/>
    </source>
</evidence>
<dbReference type="SUPFAM" id="SSF55729">
    <property type="entry name" value="Acyl-CoA N-acyltransferases (Nat)"/>
    <property type="match status" value="1"/>
</dbReference>
<keyword evidence="2" id="KW-0808">Transferase</keyword>
<evidence type="ECO:0000313" key="2">
    <source>
        <dbReference type="EMBL" id="PQJ87420.1"/>
    </source>
</evidence>
<dbReference type="EMBL" id="MSCP01000002">
    <property type="protein sequence ID" value="PQJ87420.1"/>
    <property type="molecule type" value="Genomic_DNA"/>
</dbReference>
<dbReference type="InterPro" id="IPR016181">
    <property type="entry name" value="Acyl_CoA_acyltransferase"/>
</dbReference>
<dbReference type="InterPro" id="IPR000182">
    <property type="entry name" value="GNAT_dom"/>
</dbReference>
<comment type="caution">
    <text evidence="2">The sequence shown here is derived from an EMBL/GenBank/DDBJ whole genome shotgun (WGS) entry which is preliminary data.</text>
</comment>
<sequence length="151" mass="17422">MCSQGVSMDIQFKRASELKYAESLTQSNMASYYLTRNIVWDSNLFINNWAILDNFEIFVDNHRVGIVRFSYNESTTFLRDLQLSPEFHGKGIGAKSLDMIINHARQHQSKKLLLRVFSENPAIKLYKEKGFTQTVEVNGLIEMEFTLSSNT</sequence>
<dbReference type="PANTHER" id="PTHR37103:SF1">
    <property type="entry name" value="DUF6602 DOMAIN-CONTAINING PROTEIN"/>
    <property type="match status" value="1"/>
</dbReference>
<accession>A0A2S7X7U5</accession>
<dbReference type="Proteomes" id="UP000239273">
    <property type="component" value="Unassembled WGS sequence"/>
</dbReference>
<protein>
    <submittedName>
        <fullName evidence="2">GNAT family N-acetyltransferase</fullName>
    </submittedName>
</protein>
<evidence type="ECO:0000313" key="3">
    <source>
        <dbReference type="Proteomes" id="UP000239273"/>
    </source>
</evidence>
<feature type="domain" description="N-acetyltransferase" evidence="1">
    <location>
        <begin position="10"/>
        <end position="148"/>
    </location>
</feature>
<dbReference type="GO" id="GO:0016747">
    <property type="term" value="F:acyltransferase activity, transferring groups other than amino-acyl groups"/>
    <property type="evidence" value="ECO:0007669"/>
    <property type="project" value="InterPro"/>
</dbReference>
<dbReference type="PANTHER" id="PTHR37103">
    <property type="entry name" value="PUTATIVE-RELATED"/>
    <property type="match status" value="1"/>
</dbReference>
<proteinExistence type="predicted"/>
<reference evidence="2 3" key="1">
    <citation type="submission" date="2016-12" db="EMBL/GenBank/DDBJ databases">
        <title>Diversity of luminous bacteria.</title>
        <authorList>
            <person name="Yoshizawa S."/>
            <person name="Kogure K."/>
        </authorList>
    </citation>
    <scope>NUCLEOTIDE SEQUENCE [LARGE SCALE GENOMIC DNA]</scope>
    <source>
        <strain evidence="2 3">NBRC 105001</strain>
    </source>
</reference>
<dbReference type="CDD" id="cd04301">
    <property type="entry name" value="NAT_SF"/>
    <property type="match status" value="1"/>
</dbReference>
<name>A0A2S7X7U5_9GAMM</name>
<organism evidence="2 3">
    <name type="scientific">Aliivibrio sifiae</name>
    <dbReference type="NCBI Taxonomy" id="566293"/>
    <lineage>
        <taxon>Bacteria</taxon>
        <taxon>Pseudomonadati</taxon>
        <taxon>Pseudomonadota</taxon>
        <taxon>Gammaproteobacteria</taxon>
        <taxon>Vibrionales</taxon>
        <taxon>Vibrionaceae</taxon>
        <taxon>Aliivibrio</taxon>
    </lineage>
</organism>
<dbReference type="AlphaFoldDB" id="A0A2S7X7U5"/>
<gene>
    <name evidence="2" type="ORF">BTO23_15010</name>
</gene>
<dbReference type="OrthoDB" id="6871659at2"/>